<feature type="domain" description="Fibronectin type-III" evidence="2">
    <location>
        <begin position="551"/>
        <end position="652"/>
    </location>
</feature>
<dbReference type="CDD" id="cd00063">
    <property type="entry name" value="FN3"/>
    <property type="match status" value="3"/>
</dbReference>
<feature type="domain" description="Fibronectin type-III" evidence="2">
    <location>
        <begin position="99"/>
        <end position="216"/>
    </location>
</feature>
<dbReference type="SUPFAM" id="SSF49265">
    <property type="entry name" value="Fibronectin type III"/>
    <property type="match status" value="5"/>
</dbReference>
<dbReference type="InterPro" id="IPR013783">
    <property type="entry name" value="Ig-like_fold"/>
</dbReference>
<organism evidence="4">
    <name type="scientific">Corethron hystrix</name>
    <dbReference type="NCBI Taxonomy" id="216773"/>
    <lineage>
        <taxon>Eukaryota</taxon>
        <taxon>Sar</taxon>
        <taxon>Stramenopiles</taxon>
        <taxon>Ochrophyta</taxon>
        <taxon>Bacillariophyta</taxon>
        <taxon>Coscinodiscophyceae</taxon>
        <taxon>Corethrophycidae</taxon>
        <taxon>Corethrales</taxon>
        <taxon>Corethraceae</taxon>
        <taxon>Corethron</taxon>
    </lineage>
</organism>
<dbReference type="PROSITE" id="PS50853">
    <property type="entry name" value="FN3"/>
    <property type="match status" value="3"/>
</dbReference>
<dbReference type="Pfam" id="PF00041">
    <property type="entry name" value="fn3"/>
    <property type="match status" value="3"/>
</dbReference>
<dbReference type="InterPro" id="IPR003961">
    <property type="entry name" value="FN3_dom"/>
</dbReference>
<dbReference type="EMBL" id="HBFR01020964">
    <property type="protein sequence ID" value="CAD8887892.1"/>
    <property type="molecule type" value="Transcribed_RNA"/>
</dbReference>
<dbReference type="InterPro" id="IPR050964">
    <property type="entry name" value="Striated_Muscle_Regulatory"/>
</dbReference>
<accession>A0A6U5H1H0</accession>
<dbReference type="PANTHER" id="PTHR13817:SF73">
    <property type="entry name" value="FIBRONECTIN TYPE-III DOMAIN-CONTAINING PROTEIN"/>
    <property type="match status" value="1"/>
</dbReference>
<dbReference type="InterPro" id="IPR036116">
    <property type="entry name" value="FN3_sf"/>
</dbReference>
<dbReference type="Gene3D" id="2.60.40.10">
    <property type="entry name" value="Immunoglobulins"/>
    <property type="match status" value="4"/>
</dbReference>
<evidence type="ECO:0000256" key="1">
    <source>
        <dbReference type="ARBA" id="ARBA00022737"/>
    </source>
</evidence>
<dbReference type="PANTHER" id="PTHR13817">
    <property type="entry name" value="TITIN"/>
    <property type="match status" value="1"/>
</dbReference>
<evidence type="ECO:0000313" key="4">
    <source>
        <dbReference type="EMBL" id="CAD8887891.1"/>
    </source>
</evidence>
<proteinExistence type="predicted"/>
<protein>
    <recommendedName>
        <fullName evidence="2">Fibronectin type-III domain-containing protein</fullName>
    </recommendedName>
</protein>
<gene>
    <name evidence="3" type="ORF">CHYS00102_LOCUS15088</name>
    <name evidence="4" type="ORF">CHYS00102_LOCUS15089</name>
    <name evidence="5" type="ORF">CHYS00102_LOCUS15090</name>
</gene>
<evidence type="ECO:0000259" key="2">
    <source>
        <dbReference type="PROSITE" id="PS50853"/>
    </source>
</evidence>
<reference evidence="4" key="1">
    <citation type="submission" date="2021-01" db="EMBL/GenBank/DDBJ databases">
        <authorList>
            <person name="Corre E."/>
            <person name="Pelletier E."/>
            <person name="Niang G."/>
            <person name="Scheremetjew M."/>
            <person name="Finn R."/>
            <person name="Kale V."/>
            <person name="Holt S."/>
            <person name="Cochrane G."/>
            <person name="Meng A."/>
            <person name="Brown T."/>
            <person name="Cohen L."/>
        </authorList>
    </citation>
    <scope>NUCLEOTIDE SEQUENCE</scope>
    <source>
        <strain evidence="4">308</strain>
    </source>
</reference>
<dbReference type="SMART" id="SM00060">
    <property type="entry name" value="FN3"/>
    <property type="match status" value="7"/>
</dbReference>
<dbReference type="EMBL" id="HBFR01020963">
    <property type="protein sequence ID" value="CAD8887891.1"/>
    <property type="molecule type" value="Transcribed_RNA"/>
</dbReference>
<evidence type="ECO:0000313" key="3">
    <source>
        <dbReference type="EMBL" id="CAD8887890.1"/>
    </source>
</evidence>
<sequence length="1536" mass="167720">MTGPLSIVSRPEDIEEALHNLTNLAVASVSREDHSSYFNTTVLESHSFEMVFRITFIPTYSDEQFGNLTVTDASSGITFAVAKISESLHEYSVETHVRPPSNPEMVELWVVSNTELGMTWKEPTHDGGAKVDRYLVEWDDVYTFQKSKVTPQNPYSNLEDGPTTWSEVVSTLSHQIVNLNKDQEYFVRVSACNAAGCSPAVSSAPSSSIPADVPPHLPAAIRNEVSRDEVPDRIHVEWSLPNKDQRGFVTEPDACGSTVGHTPNLPLWYEFTWENPFGIERQSSYRARMVEGDGQVLHCCPAKKCLVELGAEVQTLSVSSNENKSLSKAKFKVLYLGKQSRQAKVRVASGSPIVSVSSYPNDSHISIGDYIKINESVHQILQVDNSTVTLSSDYIGDNTDAELVAYYNTPPNACFDAVNGNSALELSAHIEEGLDNSPFDESISVSRSTLDPSSGHGFMYHITFIGPAFSGDVSELLVLSKNLSPWSDSSCGKFKVGDTITTRASLSLVTDFDAGTFVPGIPYSLQVAAVNNAGTGMSTPANPASVVPCAPPGLPIDARVLAVSDDHRALKVTWREADLDHGAKLRSYKVFFYLGGILESTRHVDVNPMSQSYTIVQTNLEAYALYIVKIRAVNDQGEGGPGWYDDVSNSDGSLEGRYEDFVNRSAIAVPTCAADREGCEELDSKQVMTRGVPGAPFVDAGTYPSASSSSQRFSKVSIFVIFASDDPIVDKFRVEWSTDRAFTNKNVHVTTNSEYLISSLTMGKDYFVRVYAHNSAGYGLSSDVLPVRPIQSPDPPFGPTLNILSTENNSEEKVATSLLLNWAYPIIDNEDGRPDSVGDGGDAITHYFIEWSKMSWDNYVPTVWKINARDSNNSGTNIEGAFRLKLDTTFLAGASHQAPFMSANVSVMASAHDLEIILENMPNIGDVEVSTPAPKSWIVTFISEVGNLENFSIYSYSVHDKGTEFSGTIDIQMLQSGYVPASASYMSDKISVLENEDLSYKITNIFPGLQYFARISSCNVLGCSSFRLTAPASLAPPIGKPELCSSFFHAGSGPSLHVVSPTSLMVRMGPPGFDGGAPLTNFMVEWDQSVDFDSSVDGTPFGQQEVNAMKSICSGCIDSFDISTHTFSYSGDEHVLKILIPQRRFMVHFKDGTHNIFTIVLASLSVIIVSDDHKRSSSDGTGNYSLAADIFILGNEYIINNLIQGKKYFVRVSASNSELGYGLPVYTVPSSIIPIGSPPPVKWASLSVIDKNSLRVSWFSKDNVVFNEISSYRIERFTKSAKININAGSSRSFFGTPHIVRLSSANLGLTGGTFSLAFGDYVIQHGTVKVVPGLDYVETMLDFTPSIARGDSIFINGLSFRVHEKNSYTSTQLPLSRPYDGLAEEEVNISSQYKSMEIPFDASQQTMEMYIENIVSVGQVQVRRTPMHPNGYYWYITFVSDLGPQPPFIISTIHLIGTNPSGLSQQVIESGILPENYDVQVVNNSSETSLDFHNLLTGVDYYVRILASSSRGDGELSFTHPSNLSPGGVPGAPYAS</sequence>
<dbReference type="EMBL" id="HBFR01020962">
    <property type="protein sequence ID" value="CAD8887890.1"/>
    <property type="molecule type" value="Transcribed_RNA"/>
</dbReference>
<evidence type="ECO:0000313" key="5">
    <source>
        <dbReference type="EMBL" id="CAD8887892.1"/>
    </source>
</evidence>
<feature type="domain" description="Fibronectin type-III" evidence="2">
    <location>
        <begin position="692"/>
        <end position="793"/>
    </location>
</feature>
<name>A0A6U5H1H0_9STRA</name>
<keyword evidence="1" id="KW-0677">Repeat</keyword>